<evidence type="ECO:0000313" key="1">
    <source>
        <dbReference type="EMBL" id="SVC49884.1"/>
    </source>
</evidence>
<sequence length="32" mass="4110">MDAKERKEKQNKKIELFKECFKYIKKNFKDWD</sequence>
<accession>A0A382MLM3</accession>
<organism evidence="1">
    <name type="scientific">marine metagenome</name>
    <dbReference type="NCBI Taxonomy" id="408172"/>
    <lineage>
        <taxon>unclassified sequences</taxon>
        <taxon>metagenomes</taxon>
        <taxon>ecological metagenomes</taxon>
    </lineage>
</organism>
<reference evidence="1" key="1">
    <citation type="submission" date="2018-05" db="EMBL/GenBank/DDBJ databases">
        <authorList>
            <person name="Lanie J.A."/>
            <person name="Ng W.-L."/>
            <person name="Kazmierczak K.M."/>
            <person name="Andrzejewski T.M."/>
            <person name="Davidsen T.M."/>
            <person name="Wayne K.J."/>
            <person name="Tettelin H."/>
            <person name="Glass J.I."/>
            <person name="Rusch D."/>
            <person name="Podicherti R."/>
            <person name="Tsui H.-C.T."/>
            <person name="Winkler M.E."/>
        </authorList>
    </citation>
    <scope>NUCLEOTIDE SEQUENCE</scope>
</reference>
<dbReference type="AlphaFoldDB" id="A0A382MLM3"/>
<proteinExistence type="predicted"/>
<feature type="non-terminal residue" evidence="1">
    <location>
        <position position="32"/>
    </location>
</feature>
<protein>
    <submittedName>
        <fullName evidence="1">Uncharacterized protein</fullName>
    </submittedName>
</protein>
<gene>
    <name evidence="1" type="ORF">METZ01_LOCUS302738</name>
</gene>
<dbReference type="EMBL" id="UINC01094552">
    <property type="protein sequence ID" value="SVC49884.1"/>
    <property type="molecule type" value="Genomic_DNA"/>
</dbReference>
<name>A0A382MLM3_9ZZZZ</name>